<organism evidence="1 2">
    <name type="scientific">Cytospora schulzeri</name>
    <dbReference type="NCBI Taxonomy" id="448051"/>
    <lineage>
        <taxon>Eukaryota</taxon>
        <taxon>Fungi</taxon>
        <taxon>Dikarya</taxon>
        <taxon>Ascomycota</taxon>
        <taxon>Pezizomycotina</taxon>
        <taxon>Sordariomycetes</taxon>
        <taxon>Sordariomycetidae</taxon>
        <taxon>Diaporthales</taxon>
        <taxon>Cytosporaceae</taxon>
        <taxon>Cytospora</taxon>
    </lineage>
</organism>
<dbReference type="EMBL" id="LKEA01000009">
    <property type="protein sequence ID" value="ROW06947.1"/>
    <property type="molecule type" value="Genomic_DNA"/>
</dbReference>
<reference evidence="1 2" key="1">
    <citation type="submission" date="2015-09" db="EMBL/GenBank/DDBJ databases">
        <title>Host preference determinants of Valsa canker pathogens revealed by comparative genomics.</title>
        <authorList>
            <person name="Yin Z."/>
            <person name="Huang L."/>
        </authorList>
    </citation>
    <scope>NUCLEOTIDE SEQUENCE [LARGE SCALE GENOMIC DNA]</scope>
    <source>
        <strain evidence="1 2">03-1</strain>
    </source>
</reference>
<proteinExistence type="predicted"/>
<sequence>MQFVLHTLYNSGFMLGQFLGSESSGGAPQVVTLEIAVLIASEPSKGIIAGIDWASELAISGGGQFTSTVIWTRTAEMLLA</sequence>
<dbReference type="Proteomes" id="UP000283895">
    <property type="component" value="Unassembled WGS sequence"/>
</dbReference>
<accession>A0A423WUH3</accession>
<keyword evidence="2" id="KW-1185">Reference proteome</keyword>
<evidence type="ECO:0000313" key="2">
    <source>
        <dbReference type="Proteomes" id="UP000283895"/>
    </source>
</evidence>
<name>A0A423WUH3_9PEZI</name>
<protein>
    <submittedName>
        <fullName evidence="1">Uncharacterized protein</fullName>
    </submittedName>
</protein>
<comment type="caution">
    <text evidence="1">The sequence shown here is derived from an EMBL/GenBank/DDBJ whole genome shotgun (WGS) entry which is preliminary data.</text>
</comment>
<gene>
    <name evidence="1" type="ORF">VMCG_04167</name>
</gene>
<evidence type="ECO:0000313" key="1">
    <source>
        <dbReference type="EMBL" id="ROW06947.1"/>
    </source>
</evidence>
<dbReference type="AlphaFoldDB" id="A0A423WUH3"/>